<dbReference type="SUPFAM" id="SSF46785">
    <property type="entry name" value="Winged helix' DNA-binding domain"/>
    <property type="match status" value="1"/>
</dbReference>
<dbReference type="SUPFAM" id="SSF51206">
    <property type="entry name" value="cAMP-binding domain-like"/>
    <property type="match status" value="1"/>
</dbReference>
<dbReference type="Pfam" id="PF13545">
    <property type="entry name" value="HTH_Crp_2"/>
    <property type="match status" value="1"/>
</dbReference>
<evidence type="ECO:0000256" key="1">
    <source>
        <dbReference type="ARBA" id="ARBA00023015"/>
    </source>
</evidence>
<dbReference type="GO" id="GO:0003677">
    <property type="term" value="F:DNA binding"/>
    <property type="evidence" value="ECO:0007669"/>
    <property type="project" value="UniProtKB-KW"/>
</dbReference>
<dbReference type="InterPro" id="IPR012318">
    <property type="entry name" value="HTH_CRP"/>
</dbReference>
<evidence type="ECO:0000259" key="5">
    <source>
        <dbReference type="PROSITE" id="PS51063"/>
    </source>
</evidence>
<evidence type="ECO:0000313" key="6">
    <source>
        <dbReference type="EMBL" id="MBS6537205.1"/>
    </source>
</evidence>
<gene>
    <name evidence="6" type="ORF">KH363_06585</name>
</gene>
<evidence type="ECO:0000259" key="4">
    <source>
        <dbReference type="PROSITE" id="PS50042"/>
    </source>
</evidence>
<protein>
    <submittedName>
        <fullName evidence="6">Cyclic nucleotide-binding domain-containing protein</fullName>
    </submittedName>
</protein>
<keyword evidence="3" id="KW-0804">Transcription</keyword>
<dbReference type="InterPro" id="IPR000595">
    <property type="entry name" value="cNMP-bd_dom"/>
</dbReference>
<accession>A0A943SS63</accession>
<dbReference type="EMBL" id="JAGZZN010000043">
    <property type="protein sequence ID" value="MBS6537205.1"/>
    <property type="molecule type" value="Genomic_DNA"/>
</dbReference>
<reference evidence="6" key="1">
    <citation type="submission" date="2021-02" db="EMBL/GenBank/DDBJ databases">
        <title>Infant gut strain persistence is associated with maternal origin, phylogeny, and functional potential including surface adhesion and iron acquisition.</title>
        <authorList>
            <person name="Lou Y.C."/>
        </authorList>
    </citation>
    <scope>NUCLEOTIDE SEQUENCE</scope>
    <source>
        <strain evidence="6">L3_060_000G1_dasL3_060_000G1_metabat.metabat.86_ sub</strain>
    </source>
</reference>
<dbReference type="PROSITE" id="PS51063">
    <property type="entry name" value="HTH_CRP_2"/>
    <property type="match status" value="1"/>
</dbReference>
<feature type="domain" description="Cyclic nucleotide-binding" evidence="4">
    <location>
        <begin position="28"/>
        <end position="135"/>
    </location>
</feature>
<dbReference type="InterPro" id="IPR014710">
    <property type="entry name" value="RmlC-like_jellyroll"/>
</dbReference>
<dbReference type="Pfam" id="PF00027">
    <property type="entry name" value="cNMP_binding"/>
    <property type="match status" value="1"/>
</dbReference>
<feature type="domain" description="HTH crp-type" evidence="5">
    <location>
        <begin position="149"/>
        <end position="213"/>
    </location>
</feature>
<dbReference type="Proteomes" id="UP000761167">
    <property type="component" value="Unassembled WGS sequence"/>
</dbReference>
<organism evidence="6 7">
    <name type="scientific">Streptococcus parasanguinis</name>
    <dbReference type="NCBI Taxonomy" id="1318"/>
    <lineage>
        <taxon>Bacteria</taxon>
        <taxon>Bacillati</taxon>
        <taxon>Bacillota</taxon>
        <taxon>Bacilli</taxon>
        <taxon>Lactobacillales</taxon>
        <taxon>Streptococcaceae</taxon>
        <taxon>Streptococcus</taxon>
    </lineage>
</organism>
<keyword evidence="1" id="KW-0805">Transcription regulation</keyword>
<evidence type="ECO:0000256" key="2">
    <source>
        <dbReference type="ARBA" id="ARBA00023125"/>
    </source>
</evidence>
<dbReference type="SMART" id="SM00100">
    <property type="entry name" value="cNMP"/>
    <property type="match status" value="1"/>
</dbReference>
<dbReference type="AlphaFoldDB" id="A0A943SS63"/>
<evidence type="ECO:0000256" key="3">
    <source>
        <dbReference type="ARBA" id="ARBA00023163"/>
    </source>
</evidence>
<dbReference type="Gene3D" id="2.60.120.10">
    <property type="entry name" value="Jelly Rolls"/>
    <property type="match status" value="1"/>
</dbReference>
<dbReference type="InterPro" id="IPR036390">
    <property type="entry name" value="WH_DNA-bd_sf"/>
</dbReference>
<keyword evidence="2" id="KW-0238">DNA-binding</keyword>
<dbReference type="PROSITE" id="PS50042">
    <property type="entry name" value="CNMP_BINDING_3"/>
    <property type="match status" value="1"/>
</dbReference>
<evidence type="ECO:0000313" key="7">
    <source>
        <dbReference type="Proteomes" id="UP000761167"/>
    </source>
</evidence>
<dbReference type="GO" id="GO:0006355">
    <property type="term" value="P:regulation of DNA-templated transcription"/>
    <property type="evidence" value="ECO:0007669"/>
    <property type="project" value="InterPro"/>
</dbReference>
<name>A0A943SS63_STRPA</name>
<dbReference type="InterPro" id="IPR018490">
    <property type="entry name" value="cNMP-bd_dom_sf"/>
</dbReference>
<sequence>MKKISPSTRLKEIITDYQLDQIFPGDCLSQLDLVLYQAGDYICRQGSEQDVIPYFLNGRLKIVHSLENGSDTILEIQEKPGLLGEIELLLDRVCITSVIADQDSLVVQLPAQHFKKRLLLDPTFLHSTAKTLAEKLHQINYLAPANFHYSVKERLATHFLEHGDENGTLKPKMNQLALRFGISYRHLSRVIKQMIDEGLIKREGRVYTILDRKRMGDLSIKHMETTDRKL</sequence>
<comment type="caution">
    <text evidence="6">The sequence shown here is derived from an EMBL/GenBank/DDBJ whole genome shotgun (WGS) entry which is preliminary data.</text>
</comment>
<proteinExistence type="predicted"/>
<dbReference type="CDD" id="cd00038">
    <property type="entry name" value="CAP_ED"/>
    <property type="match status" value="1"/>
</dbReference>